<reference evidence="12 13" key="1">
    <citation type="journal article" date="2021" name="ISME Commun">
        <title>Automated analysis of genomic sequences facilitates high-throughput and comprehensive description of bacteria.</title>
        <authorList>
            <person name="Hitch T.C.A."/>
        </authorList>
    </citation>
    <scope>NUCLEOTIDE SEQUENCE [LARGE SCALE GENOMIC DNA]</scope>
    <source>
        <strain evidence="12 13">Sanger_29</strain>
    </source>
</reference>
<dbReference type="PANTHER" id="PTHR48111">
    <property type="entry name" value="REGULATOR OF RPOS"/>
    <property type="match status" value="1"/>
</dbReference>
<dbReference type="PANTHER" id="PTHR48111:SF1">
    <property type="entry name" value="TWO-COMPONENT RESPONSE REGULATOR ORR33"/>
    <property type="match status" value="1"/>
</dbReference>
<evidence type="ECO:0000256" key="8">
    <source>
        <dbReference type="PROSITE-ProRule" id="PRU00169"/>
    </source>
</evidence>
<keyword evidence="13" id="KW-1185">Reference proteome</keyword>
<name>A0ABT2SQ13_9FIRM</name>
<feature type="DNA-binding region" description="OmpR/PhoB-type" evidence="9">
    <location>
        <begin position="127"/>
        <end position="223"/>
    </location>
</feature>
<dbReference type="PROSITE" id="PS51755">
    <property type="entry name" value="OMPR_PHOB"/>
    <property type="match status" value="1"/>
</dbReference>
<dbReference type="Proteomes" id="UP001652338">
    <property type="component" value="Unassembled WGS sequence"/>
</dbReference>
<evidence type="ECO:0000313" key="12">
    <source>
        <dbReference type="EMBL" id="MCU6726138.1"/>
    </source>
</evidence>
<dbReference type="EMBL" id="JAOQKE010000019">
    <property type="protein sequence ID" value="MCU6726138.1"/>
    <property type="molecule type" value="Genomic_DNA"/>
</dbReference>
<feature type="domain" description="OmpR/PhoB-type" evidence="11">
    <location>
        <begin position="127"/>
        <end position="223"/>
    </location>
</feature>
<evidence type="ECO:0000256" key="2">
    <source>
        <dbReference type="ARBA" id="ARBA00022553"/>
    </source>
</evidence>
<keyword evidence="6" id="KW-0804">Transcription</keyword>
<dbReference type="PROSITE" id="PS50110">
    <property type="entry name" value="RESPONSE_REGULATORY"/>
    <property type="match status" value="1"/>
</dbReference>
<comment type="function">
    <text evidence="7">May play the central regulatory role in sporulation. It may be an element of the effector pathway responsible for the activation of sporulation genes in response to nutritional stress. Spo0A may act in concert with spo0H (a sigma factor) to control the expression of some genes that are critical to the sporulation process.</text>
</comment>
<feature type="modified residue" description="4-aspartylphosphate" evidence="8">
    <location>
        <position position="56"/>
    </location>
</feature>
<keyword evidence="5 9" id="KW-0238">DNA-binding</keyword>
<dbReference type="SMART" id="SM00448">
    <property type="entry name" value="REC"/>
    <property type="match status" value="1"/>
</dbReference>
<evidence type="ECO:0000256" key="1">
    <source>
        <dbReference type="ARBA" id="ARBA00018672"/>
    </source>
</evidence>
<accession>A0ABT2SQ13</accession>
<dbReference type="CDD" id="cd00383">
    <property type="entry name" value="trans_reg_C"/>
    <property type="match status" value="1"/>
</dbReference>
<dbReference type="InterPro" id="IPR036388">
    <property type="entry name" value="WH-like_DNA-bd_sf"/>
</dbReference>
<organism evidence="12 13">
    <name type="scientific">Muricoprocola aceti</name>
    <dbReference type="NCBI Taxonomy" id="2981772"/>
    <lineage>
        <taxon>Bacteria</taxon>
        <taxon>Bacillati</taxon>
        <taxon>Bacillota</taxon>
        <taxon>Clostridia</taxon>
        <taxon>Lachnospirales</taxon>
        <taxon>Lachnospiraceae</taxon>
        <taxon>Muricoprocola</taxon>
    </lineage>
</organism>
<evidence type="ECO:0000259" key="11">
    <source>
        <dbReference type="PROSITE" id="PS51755"/>
    </source>
</evidence>
<dbReference type="SMART" id="SM00862">
    <property type="entry name" value="Trans_reg_C"/>
    <property type="match status" value="1"/>
</dbReference>
<dbReference type="InterPro" id="IPR039420">
    <property type="entry name" value="WalR-like"/>
</dbReference>
<dbReference type="SUPFAM" id="SSF52172">
    <property type="entry name" value="CheY-like"/>
    <property type="match status" value="1"/>
</dbReference>
<comment type="caution">
    <text evidence="12">The sequence shown here is derived from an EMBL/GenBank/DDBJ whole genome shotgun (WGS) entry which is preliminary data.</text>
</comment>
<evidence type="ECO:0000259" key="10">
    <source>
        <dbReference type="PROSITE" id="PS50110"/>
    </source>
</evidence>
<sequence length="232" mass="26680">MKKIEILIVEDEPKLAQTLTDFLRIQNYEVLHAIAGGKALDIFRENKKKIDLVLLDLMLPDISGYTVLKEIRKLSEVPVIILSARSAVVDQMSGFEKGADDYITKPFTLGLVKLHIEAVLKRAGKMRSMLEYKELRADLSGQLVYCRDQLMETTRKEFDLLVYFMEHVGIVLPRNMILDAVWEYDYTGDVRTIDTLVKQLRKKLGEQCNYIRTVYGIGYIFGEDPHETDGKM</sequence>
<keyword evidence="3" id="KW-0902">Two-component regulatory system</keyword>
<keyword evidence="2 8" id="KW-0597">Phosphoprotein</keyword>
<evidence type="ECO:0000256" key="7">
    <source>
        <dbReference type="ARBA" id="ARBA00024867"/>
    </source>
</evidence>
<dbReference type="RefSeq" id="WP_256301602.1">
    <property type="nucleotide sequence ID" value="NZ_JAOQKE010000019.1"/>
</dbReference>
<evidence type="ECO:0000256" key="3">
    <source>
        <dbReference type="ARBA" id="ARBA00023012"/>
    </source>
</evidence>
<feature type="domain" description="Response regulatory" evidence="10">
    <location>
        <begin position="5"/>
        <end position="120"/>
    </location>
</feature>
<evidence type="ECO:0000313" key="13">
    <source>
        <dbReference type="Proteomes" id="UP001652338"/>
    </source>
</evidence>
<gene>
    <name evidence="12" type="ORF">OCV47_12440</name>
</gene>
<dbReference type="InterPro" id="IPR001789">
    <property type="entry name" value="Sig_transdc_resp-reg_receiver"/>
</dbReference>
<keyword evidence="4" id="KW-0805">Transcription regulation</keyword>
<evidence type="ECO:0000256" key="9">
    <source>
        <dbReference type="PROSITE-ProRule" id="PRU01091"/>
    </source>
</evidence>
<evidence type="ECO:0000256" key="5">
    <source>
        <dbReference type="ARBA" id="ARBA00023125"/>
    </source>
</evidence>
<proteinExistence type="predicted"/>
<evidence type="ECO:0000256" key="6">
    <source>
        <dbReference type="ARBA" id="ARBA00023163"/>
    </source>
</evidence>
<dbReference type="Gene3D" id="1.10.10.10">
    <property type="entry name" value="Winged helix-like DNA-binding domain superfamily/Winged helix DNA-binding domain"/>
    <property type="match status" value="1"/>
</dbReference>
<dbReference type="InterPro" id="IPR001867">
    <property type="entry name" value="OmpR/PhoB-type_DNA-bd"/>
</dbReference>
<dbReference type="Pfam" id="PF00486">
    <property type="entry name" value="Trans_reg_C"/>
    <property type="match status" value="1"/>
</dbReference>
<dbReference type="Pfam" id="PF00072">
    <property type="entry name" value="Response_reg"/>
    <property type="match status" value="1"/>
</dbReference>
<dbReference type="CDD" id="cd17574">
    <property type="entry name" value="REC_OmpR"/>
    <property type="match status" value="1"/>
</dbReference>
<dbReference type="InterPro" id="IPR011006">
    <property type="entry name" value="CheY-like_superfamily"/>
</dbReference>
<dbReference type="Gene3D" id="3.40.50.2300">
    <property type="match status" value="1"/>
</dbReference>
<protein>
    <recommendedName>
        <fullName evidence="1">Stage 0 sporulation protein A homolog</fullName>
    </recommendedName>
</protein>
<evidence type="ECO:0000256" key="4">
    <source>
        <dbReference type="ARBA" id="ARBA00023015"/>
    </source>
</evidence>